<accession>A0ABX0FR75</accession>
<name>A0ABX0FR75_9BURK</name>
<dbReference type="RefSeq" id="WP_166106812.1">
    <property type="nucleotide sequence ID" value="NZ_JAADJT010000010.1"/>
</dbReference>
<dbReference type="EMBL" id="JAADJT010000010">
    <property type="protein sequence ID" value="NGZ86986.1"/>
    <property type="molecule type" value="Genomic_DNA"/>
</dbReference>
<sequence length="240" mass="25511">MNTMTYGLSASALTGDDRGIARKLKAQWRSNGRKFAPFAAIVLGHAVLFYAINSGMLRNVTKALMPQVVNITFVASPEPLKQTPPPPKTVPVVQKTPTFVPPLPQLNIVQTEPTITLPPPQPRAAEATPSTAAPSPVVAPPAPPAPSTPKTVSGVEYIRAPQPVYPSIARRMGESGTVTLRVLIGEKGLAEQVVIQKSSGSANLDEAGRQAVLRALYKPYLEDGKPVPVYALVPINFQLG</sequence>
<keyword evidence="14" id="KW-1185">Reference proteome</keyword>
<dbReference type="InterPro" id="IPR037682">
    <property type="entry name" value="TonB_C"/>
</dbReference>
<protein>
    <submittedName>
        <fullName evidence="13">TonB family protein</fullName>
    </submittedName>
</protein>
<evidence type="ECO:0000256" key="3">
    <source>
        <dbReference type="ARBA" id="ARBA00022448"/>
    </source>
</evidence>
<dbReference type="SUPFAM" id="SSF74653">
    <property type="entry name" value="TolA/TonB C-terminal domain"/>
    <property type="match status" value="1"/>
</dbReference>
<evidence type="ECO:0000313" key="14">
    <source>
        <dbReference type="Proteomes" id="UP000666369"/>
    </source>
</evidence>
<evidence type="ECO:0000256" key="4">
    <source>
        <dbReference type="ARBA" id="ARBA00022475"/>
    </source>
</evidence>
<dbReference type="PANTHER" id="PTHR33446:SF2">
    <property type="entry name" value="PROTEIN TONB"/>
    <property type="match status" value="1"/>
</dbReference>
<evidence type="ECO:0000256" key="10">
    <source>
        <dbReference type="SAM" id="MobiDB-lite"/>
    </source>
</evidence>
<feature type="region of interest" description="Disordered" evidence="10">
    <location>
        <begin position="113"/>
        <end position="152"/>
    </location>
</feature>
<keyword evidence="6 11" id="KW-0812">Transmembrane</keyword>
<evidence type="ECO:0000256" key="5">
    <source>
        <dbReference type="ARBA" id="ARBA00022519"/>
    </source>
</evidence>
<dbReference type="PROSITE" id="PS52015">
    <property type="entry name" value="TONB_CTD"/>
    <property type="match status" value="1"/>
</dbReference>
<keyword evidence="3" id="KW-0813">Transport</keyword>
<dbReference type="Pfam" id="PF03544">
    <property type="entry name" value="TonB_C"/>
    <property type="match status" value="1"/>
</dbReference>
<evidence type="ECO:0000256" key="1">
    <source>
        <dbReference type="ARBA" id="ARBA00004383"/>
    </source>
</evidence>
<feature type="domain" description="TonB C-terminal" evidence="12">
    <location>
        <begin position="150"/>
        <end position="240"/>
    </location>
</feature>
<dbReference type="InterPro" id="IPR006260">
    <property type="entry name" value="TonB/TolA_C"/>
</dbReference>
<evidence type="ECO:0000313" key="13">
    <source>
        <dbReference type="EMBL" id="NGZ86986.1"/>
    </source>
</evidence>
<keyword evidence="8 11" id="KW-1133">Transmembrane helix</keyword>
<proteinExistence type="inferred from homology"/>
<reference evidence="13 14" key="1">
    <citation type="submission" date="2020-01" db="EMBL/GenBank/DDBJ databases">
        <authorList>
            <person name="Lee S.D."/>
        </authorList>
    </citation>
    <scope>NUCLEOTIDE SEQUENCE [LARGE SCALE GENOMIC DNA]</scope>
    <source>
        <strain evidence="13 14">SAP-35</strain>
    </source>
</reference>
<dbReference type="Gene3D" id="3.30.1150.10">
    <property type="match status" value="1"/>
</dbReference>
<evidence type="ECO:0000256" key="7">
    <source>
        <dbReference type="ARBA" id="ARBA00022927"/>
    </source>
</evidence>
<evidence type="ECO:0000256" key="11">
    <source>
        <dbReference type="SAM" id="Phobius"/>
    </source>
</evidence>
<gene>
    <name evidence="13" type="ORF">GW587_22320</name>
</gene>
<dbReference type="Proteomes" id="UP000666369">
    <property type="component" value="Unassembled WGS sequence"/>
</dbReference>
<keyword evidence="4" id="KW-1003">Cell membrane</keyword>
<dbReference type="NCBIfam" id="TIGR01352">
    <property type="entry name" value="tonB_Cterm"/>
    <property type="match status" value="1"/>
</dbReference>
<dbReference type="PANTHER" id="PTHR33446">
    <property type="entry name" value="PROTEIN TONB-RELATED"/>
    <property type="match status" value="1"/>
</dbReference>
<comment type="caution">
    <text evidence="13">The sequence shown here is derived from an EMBL/GenBank/DDBJ whole genome shotgun (WGS) entry which is preliminary data.</text>
</comment>
<evidence type="ECO:0000256" key="2">
    <source>
        <dbReference type="ARBA" id="ARBA00006555"/>
    </source>
</evidence>
<comment type="similarity">
    <text evidence="2">Belongs to the TonB family.</text>
</comment>
<dbReference type="InterPro" id="IPR051045">
    <property type="entry name" value="TonB-dependent_transducer"/>
</dbReference>
<organism evidence="13 14">
    <name type="scientific">Duganella aceris</name>
    <dbReference type="NCBI Taxonomy" id="2703883"/>
    <lineage>
        <taxon>Bacteria</taxon>
        <taxon>Pseudomonadati</taxon>
        <taxon>Pseudomonadota</taxon>
        <taxon>Betaproteobacteria</taxon>
        <taxon>Burkholderiales</taxon>
        <taxon>Oxalobacteraceae</taxon>
        <taxon>Telluria group</taxon>
        <taxon>Duganella</taxon>
    </lineage>
</organism>
<evidence type="ECO:0000259" key="12">
    <source>
        <dbReference type="PROSITE" id="PS52015"/>
    </source>
</evidence>
<evidence type="ECO:0000256" key="8">
    <source>
        <dbReference type="ARBA" id="ARBA00022989"/>
    </source>
</evidence>
<reference evidence="14" key="2">
    <citation type="submission" date="2023-07" db="EMBL/GenBank/DDBJ databases">
        <title>Duganella aceri sp. nov., isolated from tree sap.</title>
        <authorList>
            <person name="Kim I.S."/>
        </authorList>
    </citation>
    <scope>NUCLEOTIDE SEQUENCE [LARGE SCALE GENOMIC DNA]</scope>
    <source>
        <strain evidence="14">SAP-35</strain>
    </source>
</reference>
<feature type="compositionally biased region" description="Low complexity" evidence="10">
    <location>
        <begin position="124"/>
        <end position="136"/>
    </location>
</feature>
<feature type="transmembrane region" description="Helical" evidence="11">
    <location>
        <begin position="35"/>
        <end position="52"/>
    </location>
</feature>
<feature type="compositionally biased region" description="Pro residues" evidence="10">
    <location>
        <begin position="137"/>
        <end position="147"/>
    </location>
</feature>
<keyword evidence="9 11" id="KW-0472">Membrane</keyword>
<comment type="subcellular location">
    <subcellularLocation>
        <location evidence="1">Cell inner membrane</location>
        <topology evidence="1">Single-pass membrane protein</topology>
        <orientation evidence="1">Periplasmic side</orientation>
    </subcellularLocation>
</comment>
<keyword evidence="5" id="KW-0997">Cell inner membrane</keyword>
<evidence type="ECO:0000256" key="9">
    <source>
        <dbReference type="ARBA" id="ARBA00023136"/>
    </source>
</evidence>
<keyword evidence="7" id="KW-0653">Protein transport</keyword>
<evidence type="ECO:0000256" key="6">
    <source>
        <dbReference type="ARBA" id="ARBA00022692"/>
    </source>
</evidence>